<keyword evidence="3 6" id="KW-0808">Transferase</keyword>
<dbReference type="Proteomes" id="UP001438008">
    <property type="component" value="Unassembled WGS sequence"/>
</dbReference>
<dbReference type="InterPro" id="IPR031341">
    <property type="entry name" value="Methyltr_RsmF_N"/>
</dbReference>
<dbReference type="Pfam" id="PF01189">
    <property type="entry name" value="Methyltr_RsmB-F"/>
    <property type="match status" value="1"/>
</dbReference>
<keyword evidence="5 6" id="KW-0694">RNA-binding</keyword>
<name>A0ABV1FEA8_9FIRM</name>
<keyword evidence="4 6" id="KW-0949">S-adenosyl-L-methionine</keyword>
<feature type="binding site" evidence="6">
    <location>
        <position position="133"/>
    </location>
    <ligand>
        <name>S-adenosyl-L-methionine</name>
        <dbReference type="ChEBI" id="CHEBI:59789"/>
    </ligand>
</feature>
<dbReference type="GO" id="GO:0032259">
    <property type="term" value="P:methylation"/>
    <property type="evidence" value="ECO:0007669"/>
    <property type="project" value="UniProtKB-KW"/>
</dbReference>
<dbReference type="EC" id="2.1.1.-" evidence="9"/>
<organism evidence="9 10">
    <name type="scientific">Laedolimicola intestinihominis</name>
    <dbReference type="NCBI Taxonomy" id="3133166"/>
    <lineage>
        <taxon>Bacteria</taxon>
        <taxon>Bacillati</taxon>
        <taxon>Bacillota</taxon>
        <taxon>Clostridia</taxon>
        <taxon>Lachnospirales</taxon>
        <taxon>Lachnospiraceae</taxon>
        <taxon>Laedolimicola</taxon>
    </lineage>
</organism>
<dbReference type="InterPro" id="IPR023267">
    <property type="entry name" value="RCMT"/>
</dbReference>
<dbReference type="GO" id="GO:0008168">
    <property type="term" value="F:methyltransferase activity"/>
    <property type="evidence" value="ECO:0007669"/>
    <property type="project" value="UniProtKB-KW"/>
</dbReference>
<comment type="caution">
    <text evidence="6">Lacks conserved residue(s) required for the propagation of feature annotation.</text>
</comment>
<reference evidence="9 10" key="1">
    <citation type="submission" date="2024-03" db="EMBL/GenBank/DDBJ databases">
        <title>Human intestinal bacterial collection.</title>
        <authorList>
            <person name="Pauvert C."/>
            <person name="Hitch T.C.A."/>
            <person name="Clavel T."/>
        </authorList>
    </citation>
    <scope>NUCLEOTIDE SEQUENCE [LARGE SCALE GENOMIC DNA]</scope>
    <source>
        <strain evidence="9 10">CLA-AA-H132</strain>
    </source>
</reference>
<evidence type="ECO:0000259" key="8">
    <source>
        <dbReference type="PROSITE" id="PS51686"/>
    </source>
</evidence>
<sequence>MQLPELFEEKMKKLLGTEYEDFLAGYEKERHQALRVNPAKISAEEFLRISPFTLEPVPWAKNGFYYGTEDRPGRHPWHEAGVYYIQEPSAMSVAELAGVQPGDRVLDLCAAPGGKSTQLAAAMEGKGLLVSNEIHPARAKILSSNIERMGILNAVVTNEAPERLAPHFPAFFDRIVVDAPCSGEGMFRKEEQAVSQWSQDNVDLCAKRQQDILEEAAKMLRPGGVLVYSTCTFAPEEDEESIVRFLLKHPEFSVKKTEAYEGFAPGRPEWVKLTDEEKESVSVERLEAVLASVKDTFRLWPHKLNGEGHYAAVLEKADGNQGEELSTLRIEKTERKNRKNGKSSGKSGVVSAEAEAWKLYREFAADTLVHGHEGIPMLYGEQLYLLPCELNLEGLRVLRPGLHLGTVKKNRFEPAHALALALKAEDVKRSVSYGSDSREIRAWLSGESLEGSDGRGWTLVQTDGFSLGWGKQAGGILKNHYPKGLRKQ</sequence>
<dbReference type="EMBL" id="JBBMFE010000001">
    <property type="protein sequence ID" value="MEQ2471096.1"/>
    <property type="molecule type" value="Genomic_DNA"/>
</dbReference>
<dbReference type="InterPro" id="IPR001678">
    <property type="entry name" value="MeTrfase_RsmB-F_NOP2_dom"/>
</dbReference>
<comment type="similarity">
    <text evidence="6">Belongs to the class I-like SAM-binding methyltransferase superfamily. RsmB/NOP family.</text>
</comment>
<proteinExistence type="inferred from homology"/>
<keyword evidence="1" id="KW-0963">Cytoplasm</keyword>
<dbReference type="SUPFAM" id="SSF53335">
    <property type="entry name" value="S-adenosyl-L-methionine-dependent methyltransferases"/>
    <property type="match status" value="1"/>
</dbReference>
<dbReference type="RefSeq" id="WP_349163387.1">
    <property type="nucleotide sequence ID" value="NZ_JBBMFE010000001.1"/>
</dbReference>
<feature type="active site" description="Nucleophile" evidence="6">
    <location>
        <position position="231"/>
    </location>
</feature>
<dbReference type="Pfam" id="PF13636">
    <property type="entry name" value="Methyltranf_PUA"/>
    <property type="match status" value="1"/>
</dbReference>
<keyword evidence="2 6" id="KW-0489">Methyltransferase</keyword>
<dbReference type="InterPro" id="IPR027391">
    <property type="entry name" value="Nol1_Nop2_Fmu_2"/>
</dbReference>
<dbReference type="CDD" id="cd02440">
    <property type="entry name" value="AdoMet_MTases"/>
    <property type="match status" value="1"/>
</dbReference>
<dbReference type="InterPro" id="IPR029063">
    <property type="entry name" value="SAM-dependent_MTases_sf"/>
</dbReference>
<evidence type="ECO:0000256" key="7">
    <source>
        <dbReference type="SAM" id="MobiDB-lite"/>
    </source>
</evidence>
<feature type="domain" description="SAM-dependent MTase RsmB/NOP-type" evidence="8">
    <location>
        <begin position="22"/>
        <end position="317"/>
    </location>
</feature>
<comment type="caution">
    <text evidence="9">The sequence shown here is derived from an EMBL/GenBank/DDBJ whole genome shotgun (WGS) entry which is preliminary data.</text>
</comment>
<feature type="binding site" evidence="6">
    <location>
        <begin position="109"/>
        <end position="115"/>
    </location>
    <ligand>
        <name>S-adenosyl-L-methionine</name>
        <dbReference type="ChEBI" id="CHEBI:59789"/>
    </ligand>
</feature>
<feature type="region of interest" description="Disordered" evidence="7">
    <location>
        <begin position="324"/>
        <end position="347"/>
    </location>
</feature>
<evidence type="ECO:0000256" key="2">
    <source>
        <dbReference type="ARBA" id="ARBA00022603"/>
    </source>
</evidence>
<dbReference type="Pfam" id="PF17125">
    <property type="entry name" value="Methyltr_RsmF_N"/>
    <property type="match status" value="1"/>
</dbReference>
<evidence type="ECO:0000256" key="6">
    <source>
        <dbReference type="PROSITE-ProRule" id="PRU01023"/>
    </source>
</evidence>
<accession>A0ABV1FEA8</accession>
<evidence type="ECO:0000256" key="1">
    <source>
        <dbReference type="ARBA" id="ARBA00022490"/>
    </source>
</evidence>
<protein>
    <submittedName>
        <fullName evidence="9">RsmB/NOP family class I SAM-dependent RNA methyltransferase</fullName>
        <ecNumber evidence="9">2.1.1.-</ecNumber>
    </submittedName>
</protein>
<dbReference type="Gene3D" id="3.40.50.150">
    <property type="entry name" value="Vaccinia Virus protein VP39"/>
    <property type="match status" value="1"/>
</dbReference>
<dbReference type="CDD" id="cd21147">
    <property type="entry name" value="RsmF_methylt_CTD1"/>
    <property type="match status" value="1"/>
</dbReference>
<evidence type="ECO:0000313" key="10">
    <source>
        <dbReference type="Proteomes" id="UP001438008"/>
    </source>
</evidence>
<evidence type="ECO:0000313" key="9">
    <source>
        <dbReference type="EMBL" id="MEQ2471096.1"/>
    </source>
</evidence>
<dbReference type="Pfam" id="PF17126">
    <property type="entry name" value="RsmF_methylt_CI"/>
    <property type="match status" value="1"/>
</dbReference>
<gene>
    <name evidence="9" type="ORF">WMO29_01060</name>
</gene>
<dbReference type="PANTHER" id="PTHR22807:SF30">
    <property type="entry name" value="28S RRNA (CYTOSINE(4447)-C(5))-METHYLTRANSFERASE-RELATED"/>
    <property type="match status" value="1"/>
</dbReference>
<feature type="binding site" evidence="6">
    <location>
        <position position="178"/>
    </location>
    <ligand>
        <name>S-adenosyl-L-methionine</name>
        <dbReference type="ChEBI" id="CHEBI:59789"/>
    </ligand>
</feature>
<dbReference type="PROSITE" id="PS51686">
    <property type="entry name" value="SAM_MT_RSMB_NOP"/>
    <property type="match status" value="1"/>
</dbReference>
<dbReference type="Gene3D" id="2.30.130.60">
    <property type="match status" value="1"/>
</dbReference>
<evidence type="ECO:0000256" key="3">
    <source>
        <dbReference type="ARBA" id="ARBA00022679"/>
    </source>
</evidence>
<dbReference type="PANTHER" id="PTHR22807">
    <property type="entry name" value="NOP2 YEAST -RELATED NOL1/NOP2/FMU SUN DOMAIN-CONTAINING"/>
    <property type="match status" value="1"/>
</dbReference>
<evidence type="ECO:0000256" key="4">
    <source>
        <dbReference type="ARBA" id="ARBA00022691"/>
    </source>
</evidence>
<keyword evidence="10" id="KW-1185">Reference proteome</keyword>
<dbReference type="InterPro" id="IPR049560">
    <property type="entry name" value="MeTrfase_RsmB-F_NOP2_cat"/>
</dbReference>
<dbReference type="PRINTS" id="PR02008">
    <property type="entry name" value="RCMTFAMILY"/>
</dbReference>
<evidence type="ECO:0000256" key="5">
    <source>
        <dbReference type="ARBA" id="ARBA00022884"/>
    </source>
</evidence>
<dbReference type="Gene3D" id="3.30.70.1170">
    <property type="entry name" value="Sun protein, domain 3"/>
    <property type="match status" value="1"/>
</dbReference>
<dbReference type="InterPro" id="IPR031340">
    <property type="entry name" value="RsmF_methylt_CI"/>
</dbReference>